<evidence type="ECO:0000313" key="2">
    <source>
        <dbReference type="Proteomes" id="UP000216498"/>
    </source>
</evidence>
<dbReference type="InterPro" id="IPR011053">
    <property type="entry name" value="Single_hybrid_motif"/>
</dbReference>
<dbReference type="Proteomes" id="UP000216498">
    <property type="component" value="Unassembled WGS sequence"/>
</dbReference>
<organism evidence="1 2">
    <name type="scientific">Virgibacillus indicus</name>
    <dbReference type="NCBI Taxonomy" id="2024554"/>
    <lineage>
        <taxon>Bacteria</taxon>
        <taxon>Bacillati</taxon>
        <taxon>Bacillota</taxon>
        <taxon>Bacilli</taxon>
        <taxon>Bacillales</taxon>
        <taxon>Bacillaceae</taxon>
        <taxon>Virgibacillus</taxon>
    </lineage>
</organism>
<keyword evidence="2" id="KW-1185">Reference proteome</keyword>
<sequence length="87" mass="9670">MMEYEVFPKRWGNGQIITSPVKGSVVCIRVETGGKVLEQELIVMIREERGNVKQILTGTNGIVDKVSVKVGDKVVRGDVLLFIKEVL</sequence>
<dbReference type="Gene3D" id="2.40.50.100">
    <property type="match status" value="1"/>
</dbReference>
<proteinExistence type="predicted"/>
<dbReference type="AlphaFoldDB" id="A0A265N8E6"/>
<dbReference type="EMBL" id="NPMS01000009">
    <property type="protein sequence ID" value="OZU87596.1"/>
    <property type="molecule type" value="Genomic_DNA"/>
</dbReference>
<reference evidence="1 2" key="1">
    <citation type="submission" date="2017-08" db="EMBL/GenBank/DDBJ databases">
        <title>Virgibacillus indicus sp. nov. and Virgibacillus profoundi sp. nov, two moderately halophilic bacteria isolated from marine sediment by using the Microfluidic Streak Plate.</title>
        <authorList>
            <person name="Xu B."/>
            <person name="Hu B."/>
            <person name="Wang J."/>
            <person name="Zhu Y."/>
            <person name="Huang L."/>
            <person name="Du W."/>
            <person name="Huang Y."/>
        </authorList>
    </citation>
    <scope>NUCLEOTIDE SEQUENCE [LARGE SCALE GENOMIC DNA]</scope>
    <source>
        <strain evidence="1 2">IO3-P2-C2</strain>
    </source>
</reference>
<dbReference type="SUPFAM" id="SSF51230">
    <property type="entry name" value="Single hybrid motif"/>
    <property type="match status" value="1"/>
</dbReference>
<dbReference type="RefSeq" id="WP_094886898.1">
    <property type="nucleotide sequence ID" value="NZ_NPMS01000009.1"/>
</dbReference>
<dbReference type="OrthoDB" id="2639611at2"/>
<evidence type="ECO:0008006" key="3">
    <source>
        <dbReference type="Google" id="ProtNLM"/>
    </source>
</evidence>
<gene>
    <name evidence="1" type="ORF">CIL03_16025</name>
</gene>
<name>A0A265N8E6_9BACI</name>
<evidence type="ECO:0000313" key="1">
    <source>
        <dbReference type="EMBL" id="OZU87596.1"/>
    </source>
</evidence>
<accession>A0A265N8E6</accession>
<comment type="caution">
    <text evidence="1">The sequence shown here is derived from an EMBL/GenBank/DDBJ whole genome shotgun (WGS) entry which is preliminary data.</text>
</comment>
<protein>
    <recommendedName>
        <fullName evidence="3">Lipoyl-binding domain-containing protein</fullName>
    </recommendedName>
</protein>